<dbReference type="InterPro" id="IPR008271">
    <property type="entry name" value="Ser/Thr_kinase_AS"/>
</dbReference>
<reference evidence="12 13" key="1">
    <citation type="journal article" date="2019" name="Sci. Rep.">
        <title>Nanopore sequencing improves the draft genome of the human pathogenic amoeba Naegleria fowleri.</title>
        <authorList>
            <person name="Liechti N."/>
            <person name="Schurch N."/>
            <person name="Bruggmann R."/>
            <person name="Wittwer M."/>
        </authorList>
    </citation>
    <scope>NUCLEOTIDE SEQUENCE [LARGE SCALE GENOMIC DNA]</scope>
    <source>
        <strain evidence="12 13">ATCC 30894</strain>
    </source>
</reference>
<evidence type="ECO:0000256" key="2">
    <source>
        <dbReference type="ARBA" id="ARBA00022574"/>
    </source>
</evidence>
<dbReference type="Pfam" id="PF12894">
    <property type="entry name" value="ANAPC4_WD40"/>
    <property type="match status" value="1"/>
</dbReference>
<accession>A0A6A5BLJ6</accession>
<dbReference type="InterPro" id="IPR036322">
    <property type="entry name" value="WD40_repeat_dom_sf"/>
</dbReference>
<dbReference type="Pfam" id="PF00069">
    <property type="entry name" value="Pkinase"/>
    <property type="match status" value="1"/>
</dbReference>
<dbReference type="Gene3D" id="2.130.10.10">
    <property type="entry name" value="YVTN repeat-like/Quinoprotein amine dehydrogenase"/>
    <property type="match status" value="3"/>
</dbReference>
<dbReference type="PROSITE" id="PS00108">
    <property type="entry name" value="PROTEIN_KINASE_ST"/>
    <property type="match status" value="1"/>
</dbReference>
<dbReference type="InterPro" id="IPR045270">
    <property type="entry name" value="STKc_AGC"/>
</dbReference>
<feature type="domain" description="Protein kinase" evidence="11">
    <location>
        <begin position="17"/>
        <end position="270"/>
    </location>
</feature>
<name>A0A6A5BLJ6_NAEFO</name>
<feature type="repeat" description="WD" evidence="8">
    <location>
        <begin position="736"/>
        <end position="770"/>
    </location>
</feature>
<evidence type="ECO:0000313" key="12">
    <source>
        <dbReference type="EMBL" id="KAF0975722.1"/>
    </source>
</evidence>
<dbReference type="InterPro" id="IPR001680">
    <property type="entry name" value="WD40_rpt"/>
</dbReference>
<feature type="compositionally biased region" description="Polar residues" evidence="10">
    <location>
        <begin position="360"/>
        <end position="370"/>
    </location>
</feature>
<comment type="caution">
    <text evidence="12">The sequence shown here is derived from an EMBL/GenBank/DDBJ whole genome shotgun (WGS) entry which is preliminary data.</text>
</comment>
<dbReference type="Gene3D" id="1.10.510.10">
    <property type="entry name" value="Transferase(Phosphotransferase) domain 1"/>
    <property type="match status" value="1"/>
</dbReference>
<dbReference type="FunFam" id="3.30.200.20:FF:000042">
    <property type="entry name" value="Aurora kinase A"/>
    <property type="match status" value="1"/>
</dbReference>
<evidence type="ECO:0000259" key="11">
    <source>
        <dbReference type="PROSITE" id="PS50011"/>
    </source>
</evidence>
<dbReference type="GO" id="GO:0005952">
    <property type="term" value="C:cAMP-dependent protein kinase complex"/>
    <property type="evidence" value="ECO:0007669"/>
    <property type="project" value="TreeGrafter"/>
</dbReference>
<dbReference type="Gene3D" id="3.30.200.20">
    <property type="entry name" value="Phosphorylase Kinase, domain 1"/>
    <property type="match status" value="1"/>
</dbReference>
<evidence type="ECO:0000256" key="8">
    <source>
        <dbReference type="PROSITE-ProRule" id="PRU00221"/>
    </source>
</evidence>
<dbReference type="SUPFAM" id="SSF50978">
    <property type="entry name" value="WD40 repeat-like"/>
    <property type="match status" value="1"/>
</dbReference>
<proteinExistence type="predicted"/>
<dbReference type="RefSeq" id="XP_044560435.1">
    <property type="nucleotide sequence ID" value="XM_044708531.1"/>
</dbReference>
<dbReference type="GO" id="GO:0005524">
    <property type="term" value="F:ATP binding"/>
    <property type="evidence" value="ECO:0007669"/>
    <property type="project" value="UniProtKB-UniRule"/>
</dbReference>
<keyword evidence="6" id="KW-0418">Kinase</keyword>
<dbReference type="Pfam" id="PF00400">
    <property type="entry name" value="WD40"/>
    <property type="match status" value="3"/>
</dbReference>
<keyword evidence="3" id="KW-0808">Transferase</keyword>
<dbReference type="VEuPathDB" id="AmoebaDB:FDP41_005049"/>
<keyword evidence="7 9" id="KW-0067">ATP-binding</keyword>
<sequence length="770" mass="87281">MNMDTIRIPATVTKDDFEFGQILGEGAFGQVRLCVHKATEVQFAAKILKKEKLIKAKQTKYVKSEKEILLEMDHPNISKLCYTFTDEKRLYFILELITGGELFECIIKSNLSSKELKKVVQFYMAQLLEALIYIHSLNICHRDLKPENLMLNGDGNLKLVDFGIAKKIEKPGPNTFCGTAEYLAPEVVTNNEYGIMVDWWAYGCIIYELFCGKSPFYSSSMAVTCQKIVDRDIFWPKTLPSDAKDLIDGLLCTDPERRLGGLALRKHPFFKGIDWKNFSKTKPPMVPDLMFDNEDRGVGIKMSMFEPRNDQEDVMIQAHVFKARTKTASVQDILKRSKLLRKLYPQLNQLSERPRPINSRIIQNSENIPKTNDKVEEEQVNDEQRKANHNNTPSNLSDAPKTNDGIGASSEDQSSGTHSSKKQVVMIQSALSMKTPVMKISFGQGDKVATSSSFQAKTFAITIDHESNIIFNEQKSVTTVSTCNFLEYSPNGEMLAFDMQRHIGLMETKNPKKKPKHLVGHPLPITKVSWHPKSTLLAAGGLDSLVYLWNVESGKPKLQTQIESHKAYISDLQFHPKESLLASASGDCKVIFYDAQSERVVHKFSNHEDAILGVRWNETHDNIFCTWSMDRRLVISDRRTFKPVKILAHSRPIINAEWSKDGVMLATCTRDSIRIWQYPNITSSFCYTNADNLPGELLSFDFSNKYLAVLKCRDDTFPSVVDTETGSFIDVISQPNNSHKQPVTSLQWSNHRPFLATGSFDKTVNLWGVE</sequence>
<dbReference type="OMA" id="NPYRKYR"/>
<dbReference type="PROSITE" id="PS50011">
    <property type="entry name" value="PROTEIN_KINASE_DOM"/>
    <property type="match status" value="1"/>
</dbReference>
<dbReference type="EMBL" id="VFQX01000043">
    <property type="protein sequence ID" value="KAF0975722.1"/>
    <property type="molecule type" value="Genomic_DNA"/>
</dbReference>
<keyword evidence="5 9" id="KW-0547">Nucleotide-binding</keyword>
<dbReference type="PROSITE" id="PS50294">
    <property type="entry name" value="WD_REPEATS_REGION"/>
    <property type="match status" value="2"/>
</dbReference>
<dbReference type="InterPro" id="IPR015943">
    <property type="entry name" value="WD40/YVTN_repeat-like_dom_sf"/>
</dbReference>
<dbReference type="SUPFAM" id="SSF56112">
    <property type="entry name" value="Protein kinase-like (PK-like)"/>
    <property type="match status" value="1"/>
</dbReference>
<dbReference type="SMART" id="SM00220">
    <property type="entry name" value="S_TKc"/>
    <property type="match status" value="1"/>
</dbReference>
<evidence type="ECO:0000256" key="5">
    <source>
        <dbReference type="ARBA" id="ARBA00022741"/>
    </source>
</evidence>
<evidence type="ECO:0000256" key="7">
    <source>
        <dbReference type="ARBA" id="ARBA00022840"/>
    </source>
</evidence>
<keyword evidence="1" id="KW-0723">Serine/threonine-protein kinase</keyword>
<feature type="region of interest" description="Disordered" evidence="10">
    <location>
        <begin position="355"/>
        <end position="423"/>
    </location>
</feature>
<dbReference type="OrthoDB" id="63267at2759"/>
<gene>
    <name evidence="12" type="ORF">FDP41_005049</name>
</gene>
<dbReference type="AlphaFoldDB" id="A0A6A5BLJ6"/>
<evidence type="ECO:0000256" key="9">
    <source>
        <dbReference type="PROSITE-ProRule" id="PRU10141"/>
    </source>
</evidence>
<feature type="binding site" evidence="9">
    <location>
        <position position="46"/>
    </location>
    <ligand>
        <name>ATP</name>
        <dbReference type="ChEBI" id="CHEBI:30616"/>
    </ligand>
</feature>
<organism evidence="12 13">
    <name type="scientific">Naegleria fowleri</name>
    <name type="common">Brain eating amoeba</name>
    <dbReference type="NCBI Taxonomy" id="5763"/>
    <lineage>
        <taxon>Eukaryota</taxon>
        <taxon>Discoba</taxon>
        <taxon>Heterolobosea</taxon>
        <taxon>Tetramitia</taxon>
        <taxon>Eutetramitia</taxon>
        <taxon>Vahlkampfiidae</taxon>
        <taxon>Naegleria</taxon>
    </lineage>
</organism>
<evidence type="ECO:0000313" key="13">
    <source>
        <dbReference type="Proteomes" id="UP000444721"/>
    </source>
</evidence>
<dbReference type="PROSITE" id="PS00107">
    <property type="entry name" value="PROTEIN_KINASE_ATP"/>
    <property type="match status" value="1"/>
</dbReference>
<dbReference type="PROSITE" id="PS50082">
    <property type="entry name" value="WD_REPEATS_2"/>
    <property type="match status" value="3"/>
</dbReference>
<dbReference type="VEuPathDB" id="AmoebaDB:NF0056020"/>
<dbReference type="PANTHER" id="PTHR24353:SF37">
    <property type="entry name" value="CAMP-DEPENDENT PROTEIN KINASE CATALYTIC SUBUNIT PRKX"/>
    <property type="match status" value="1"/>
</dbReference>
<dbReference type="InterPro" id="IPR017441">
    <property type="entry name" value="Protein_kinase_ATP_BS"/>
</dbReference>
<dbReference type="InterPro" id="IPR000719">
    <property type="entry name" value="Prot_kinase_dom"/>
</dbReference>
<dbReference type="CDD" id="cd05123">
    <property type="entry name" value="STKc_AGC"/>
    <property type="match status" value="1"/>
</dbReference>
<protein>
    <recommendedName>
        <fullName evidence="11">Protein kinase domain-containing protein</fullName>
    </recommendedName>
</protein>
<keyword evidence="4" id="KW-0677">Repeat</keyword>
<dbReference type="InterPro" id="IPR011009">
    <property type="entry name" value="Kinase-like_dom_sf"/>
</dbReference>
<evidence type="ECO:0000256" key="4">
    <source>
        <dbReference type="ARBA" id="ARBA00022737"/>
    </source>
</evidence>
<evidence type="ECO:0000256" key="10">
    <source>
        <dbReference type="SAM" id="MobiDB-lite"/>
    </source>
</evidence>
<dbReference type="InterPro" id="IPR019775">
    <property type="entry name" value="WD40_repeat_CS"/>
</dbReference>
<dbReference type="Proteomes" id="UP000444721">
    <property type="component" value="Unassembled WGS sequence"/>
</dbReference>
<evidence type="ECO:0000256" key="1">
    <source>
        <dbReference type="ARBA" id="ARBA00022527"/>
    </source>
</evidence>
<dbReference type="SMART" id="SM00320">
    <property type="entry name" value="WD40"/>
    <property type="match status" value="5"/>
</dbReference>
<feature type="repeat" description="WD" evidence="8">
    <location>
        <begin position="562"/>
        <end position="603"/>
    </location>
</feature>
<dbReference type="VEuPathDB" id="AmoebaDB:NF0056010"/>
<feature type="repeat" description="WD" evidence="8">
    <location>
        <begin position="518"/>
        <end position="559"/>
    </location>
</feature>
<keyword evidence="2 8" id="KW-0853">WD repeat</keyword>
<evidence type="ECO:0000256" key="6">
    <source>
        <dbReference type="ARBA" id="ARBA00022777"/>
    </source>
</evidence>
<dbReference type="PROSITE" id="PS00678">
    <property type="entry name" value="WD_REPEATS_1"/>
    <property type="match status" value="1"/>
</dbReference>
<dbReference type="VEuPathDB" id="AmoebaDB:NfTy_051250"/>
<keyword evidence="13" id="KW-1185">Reference proteome</keyword>
<dbReference type="PANTHER" id="PTHR24353">
    <property type="entry name" value="CYCLIC NUCLEOTIDE-DEPENDENT PROTEIN KINASE"/>
    <property type="match status" value="1"/>
</dbReference>
<evidence type="ECO:0000256" key="3">
    <source>
        <dbReference type="ARBA" id="ARBA00022679"/>
    </source>
</evidence>
<dbReference type="FunFam" id="1.10.510.10:FF:000571">
    <property type="entry name" value="Maternal embryonic leucine zipper kinase"/>
    <property type="match status" value="1"/>
</dbReference>
<dbReference type="GeneID" id="68112267"/>
<dbReference type="GO" id="GO:0004691">
    <property type="term" value="F:cAMP-dependent protein kinase activity"/>
    <property type="evidence" value="ECO:0007669"/>
    <property type="project" value="TreeGrafter"/>
</dbReference>
<dbReference type="InterPro" id="IPR024977">
    <property type="entry name" value="Apc4-like_WD40_dom"/>
</dbReference>